<dbReference type="eggNOG" id="ENOG502S2V9">
    <property type="taxonomic scope" value="Eukaryota"/>
</dbReference>
<dbReference type="KEGG" id="bze:COCCADRAFT_88898"/>
<evidence type="ECO:0000313" key="3">
    <source>
        <dbReference type="Proteomes" id="UP000053841"/>
    </source>
</evidence>
<dbReference type="EMBL" id="KI964565">
    <property type="protein sequence ID" value="EUC36133.1"/>
    <property type="molecule type" value="Genomic_DNA"/>
</dbReference>
<dbReference type="GeneID" id="19152665"/>
<dbReference type="OrthoDB" id="3553147at2759"/>
<dbReference type="InterPro" id="IPR052895">
    <property type="entry name" value="HetReg/Transcr_Mod"/>
</dbReference>
<dbReference type="RefSeq" id="XP_007709560.1">
    <property type="nucleotide sequence ID" value="XM_007711370.1"/>
</dbReference>
<accession>W6YEP6</accession>
<protein>
    <recommendedName>
        <fullName evidence="1">Heterokaryon incompatibility domain-containing protein</fullName>
    </recommendedName>
</protein>
<dbReference type="PANTHER" id="PTHR24148:SF82">
    <property type="entry name" value="HETEROKARYON INCOMPATIBILITY DOMAIN-CONTAINING PROTEIN"/>
    <property type="match status" value="1"/>
</dbReference>
<dbReference type="HOGENOM" id="CLU_004184_6_0_1"/>
<keyword evidence="3" id="KW-1185">Reference proteome</keyword>
<gene>
    <name evidence="2" type="ORF">COCCADRAFT_88898</name>
</gene>
<dbReference type="Pfam" id="PF06985">
    <property type="entry name" value="HET"/>
    <property type="match status" value="1"/>
</dbReference>
<reference evidence="2 3" key="1">
    <citation type="journal article" date="2013" name="PLoS Genet.">
        <title>Comparative genome structure, secondary metabolite, and effector coding capacity across Cochliobolus pathogens.</title>
        <authorList>
            <person name="Condon B.J."/>
            <person name="Leng Y."/>
            <person name="Wu D."/>
            <person name="Bushley K.E."/>
            <person name="Ohm R.A."/>
            <person name="Otillar R."/>
            <person name="Martin J."/>
            <person name="Schackwitz W."/>
            <person name="Grimwood J."/>
            <person name="MohdZainudin N."/>
            <person name="Xue C."/>
            <person name="Wang R."/>
            <person name="Manning V.A."/>
            <person name="Dhillon B."/>
            <person name="Tu Z.J."/>
            <person name="Steffenson B.J."/>
            <person name="Salamov A."/>
            <person name="Sun H."/>
            <person name="Lowry S."/>
            <person name="LaButti K."/>
            <person name="Han J."/>
            <person name="Copeland A."/>
            <person name="Lindquist E."/>
            <person name="Barry K."/>
            <person name="Schmutz J."/>
            <person name="Baker S.E."/>
            <person name="Ciuffetti L.M."/>
            <person name="Grigoriev I.V."/>
            <person name="Zhong S."/>
            <person name="Turgeon B.G."/>
        </authorList>
    </citation>
    <scope>NUCLEOTIDE SEQUENCE [LARGE SCALE GENOMIC DNA]</scope>
    <source>
        <strain evidence="2 3">26-R-13</strain>
    </source>
</reference>
<dbReference type="PANTHER" id="PTHR24148">
    <property type="entry name" value="ANKYRIN REPEAT DOMAIN-CONTAINING PROTEIN 39 HOMOLOG-RELATED"/>
    <property type="match status" value="1"/>
</dbReference>
<evidence type="ECO:0000259" key="1">
    <source>
        <dbReference type="Pfam" id="PF06985"/>
    </source>
</evidence>
<dbReference type="InterPro" id="IPR010730">
    <property type="entry name" value="HET"/>
</dbReference>
<proteinExistence type="predicted"/>
<name>W6YEP6_COCC2</name>
<dbReference type="AlphaFoldDB" id="W6YEP6"/>
<sequence length="255" mass="29237">MKTRFRKLFGLEARNTTAAHGCSQRSMKPDYEYKTLPEGRIRLLVLLPGPREAAIRCSLRPVALADFEDRFTVNSKSELGMYEALSYCWGKSEETKTIDCDGQSLEIRANLESILRHFRFEDRPRAMWVDGICINQKSDTDKSQQVSLMGVIYWKATRVLVWLGEEDNSAKQVSAAKAFEFIRRCSNFKEAAANNRLGHPTAMPEDIEDIQGSKETVSWESVRRLFTRDWFTRVWVVQELGLARDATFYCGDASI</sequence>
<evidence type="ECO:0000313" key="2">
    <source>
        <dbReference type="EMBL" id="EUC36133.1"/>
    </source>
</evidence>
<dbReference type="Proteomes" id="UP000053841">
    <property type="component" value="Unassembled WGS sequence"/>
</dbReference>
<feature type="domain" description="Heterokaryon incompatibility" evidence="1">
    <location>
        <begin position="82"/>
        <end position="239"/>
    </location>
</feature>
<feature type="non-terminal residue" evidence="2">
    <location>
        <position position="255"/>
    </location>
</feature>
<organism evidence="2 3">
    <name type="scientific">Cochliobolus carbonum (strain 26-R-13)</name>
    <name type="common">Maize leaf spot fungus</name>
    <name type="synonym">Bipolaris zeicola</name>
    <dbReference type="NCBI Taxonomy" id="930089"/>
    <lineage>
        <taxon>Eukaryota</taxon>
        <taxon>Fungi</taxon>
        <taxon>Dikarya</taxon>
        <taxon>Ascomycota</taxon>
        <taxon>Pezizomycotina</taxon>
        <taxon>Dothideomycetes</taxon>
        <taxon>Pleosporomycetidae</taxon>
        <taxon>Pleosporales</taxon>
        <taxon>Pleosporineae</taxon>
        <taxon>Pleosporaceae</taxon>
        <taxon>Bipolaris</taxon>
    </lineage>
</organism>